<accession>A0A1H9QWA4</accession>
<evidence type="ECO:0000256" key="3">
    <source>
        <dbReference type="ARBA" id="ARBA00023125"/>
    </source>
</evidence>
<dbReference type="STRING" id="641238.SAMN04490244_10212"/>
<dbReference type="GO" id="GO:0006355">
    <property type="term" value="P:regulation of DNA-templated transcription"/>
    <property type="evidence" value="ECO:0007669"/>
    <property type="project" value="InterPro"/>
</dbReference>
<evidence type="ECO:0000313" key="7">
    <source>
        <dbReference type="Proteomes" id="UP000198885"/>
    </source>
</evidence>
<dbReference type="PROSITE" id="PS50943">
    <property type="entry name" value="HTH_CROC1"/>
    <property type="match status" value="1"/>
</dbReference>
<gene>
    <name evidence="6" type="ORF">SAMN04490244_10212</name>
</gene>
<dbReference type="RefSeq" id="WP_092688263.1">
    <property type="nucleotide sequence ID" value="NZ_FOGU01000002.1"/>
</dbReference>
<reference evidence="6 7" key="1">
    <citation type="submission" date="2016-10" db="EMBL/GenBank/DDBJ databases">
        <authorList>
            <person name="de Groot N.N."/>
        </authorList>
    </citation>
    <scope>NUCLEOTIDE SEQUENCE [LARGE SCALE GENOMIC DNA]</scope>
    <source>
        <strain evidence="6 7">DSM 23042</strain>
    </source>
</reference>
<dbReference type="GO" id="GO:0030246">
    <property type="term" value="F:carbohydrate binding"/>
    <property type="evidence" value="ECO:0007669"/>
    <property type="project" value="InterPro"/>
</dbReference>
<dbReference type="InterPro" id="IPR036390">
    <property type="entry name" value="WH_DNA-bd_sf"/>
</dbReference>
<evidence type="ECO:0000256" key="2">
    <source>
        <dbReference type="ARBA" id="ARBA00023015"/>
    </source>
</evidence>
<dbReference type="InterPro" id="IPR051054">
    <property type="entry name" value="SorC_transcr_regulators"/>
</dbReference>
<protein>
    <submittedName>
        <fullName evidence="6">DNA-binding transcriptional regulator LsrR, DeoR family</fullName>
    </submittedName>
</protein>
<keyword evidence="3 6" id="KW-0238">DNA-binding</keyword>
<dbReference type="InterPro" id="IPR037171">
    <property type="entry name" value="NagB/RpiA_transferase-like"/>
</dbReference>
<dbReference type="InterPro" id="IPR007324">
    <property type="entry name" value="Sugar-bd_dom_put"/>
</dbReference>
<dbReference type="OrthoDB" id="9806345at2"/>
<keyword evidence="4" id="KW-0804">Transcription</keyword>
<dbReference type="Proteomes" id="UP000198885">
    <property type="component" value="Unassembled WGS sequence"/>
</dbReference>
<keyword evidence="2" id="KW-0805">Transcription regulation</keyword>
<proteinExistence type="inferred from homology"/>
<organism evidence="6 7">
    <name type="scientific">Tranquillimonas rosea</name>
    <dbReference type="NCBI Taxonomy" id="641238"/>
    <lineage>
        <taxon>Bacteria</taxon>
        <taxon>Pseudomonadati</taxon>
        <taxon>Pseudomonadota</taxon>
        <taxon>Alphaproteobacteria</taxon>
        <taxon>Rhodobacterales</taxon>
        <taxon>Roseobacteraceae</taxon>
        <taxon>Tranquillimonas</taxon>
    </lineage>
</organism>
<dbReference type="Pfam" id="PF13545">
    <property type="entry name" value="HTH_Crp_2"/>
    <property type="match status" value="1"/>
</dbReference>
<feature type="domain" description="HTH cro/C1-type" evidence="5">
    <location>
        <begin position="14"/>
        <end position="42"/>
    </location>
</feature>
<evidence type="ECO:0000256" key="1">
    <source>
        <dbReference type="ARBA" id="ARBA00010466"/>
    </source>
</evidence>
<dbReference type="InterPro" id="IPR001387">
    <property type="entry name" value="Cro/C1-type_HTH"/>
</dbReference>
<dbReference type="PANTHER" id="PTHR34294:SF1">
    <property type="entry name" value="TRANSCRIPTIONAL REGULATOR LSRR"/>
    <property type="match status" value="1"/>
</dbReference>
<dbReference type="SUPFAM" id="SSF100950">
    <property type="entry name" value="NagB/RpiA/CoA transferase-like"/>
    <property type="match status" value="1"/>
</dbReference>
<comment type="similarity">
    <text evidence="1">Belongs to the SorC transcriptional regulatory family.</text>
</comment>
<dbReference type="SUPFAM" id="SSF46785">
    <property type="entry name" value="Winged helix' DNA-binding domain"/>
    <property type="match status" value="1"/>
</dbReference>
<keyword evidence="7" id="KW-1185">Reference proteome</keyword>
<dbReference type="PANTHER" id="PTHR34294">
    <property type="entry name" value="TRANSCRIPTIONAL REGULATOR-RELATED"/>
    <property type="match status" value="1"/>
</dbReference>
<name>A0A1H9QWA4_9RHOB</name>
<dbReference type="EMBL" id="FOGU01000002">
    <property type="protein sequence ID" value="SER64728.1"/>
    <property type="molecule type" value="Genomic_DNA"/>
</dbReference>
<dbReference type="Gene3D" id="3.40.50.1360">
    <property type="match status" value="1"/>
</dbReference>
<evidence type="ECO:0000259" key="5">
    <source>
        <dbReference type="PROSITE" id="PS50943"/>
    </source>
</evidence>
<sequence>MPRPARDLATLLKVARMRYERNLTQTEIADSLGVSAATVSRYLSEASERGLIEIRVVESAYRDFDLERALRSRFDLDEAIAVRCRGTAAETLRILGSAAARAIVDRIEDGSVVGVSNGQSVAHVAAELSPLAARDADVVTLIGGVGRAEEDSHTGRICRRFADTLKGRARILPLPALLDSEEQAAVLRGTEAFRVLERLYAALDIAVVGIGTLSPQSSTVQDGLFTEAQLAQVISEGGAGTICARFMDHMGRPVSAAFEARTISITFDELRRVPCRFGVAMGPEKVDAIGAAVRGGLVNALATDAETAARLLAAAAE</sequence>
<dbReference type="GO" id="GO:0003677">
    <property type="term" value="F:DNA binding"/>
    <property type="evidence" value="ECO:0007669"/>
    <property type="project" value="UniProtKB-KW"/>
</dbReference>
<evidence type="ECO:0000256" key="4">
    <source>
        <dbReference type="ARBA" id="ARBA00023163"/>
    </source>
</evidence>
<evidence type="ECO:0000313" key="6">
    <source>
        <dbReference type="EMBL" id="SER64728.1"/>
    </source>
</evidence>
<dbReference type="InterPro" id="IPR012318">
    <property type="entry name" value="HTH_CRP"/>
</dbReference>
<dbReference type="AlphaFoldDB" id="A0A1H9QWA4"/>
<dbReference type="Gene3D" id="1.10.10.60">
    <property type="entry name" value="Homeodomain-like"/>
    <property type="match status" value="1"/>
</dbReference>
<dbReference type="Pfam" id="PF04198">
    <property type="entry name" value="Sugar-bind"/>
    <property type="match status" value="1"/>
</dbReference>